<dbReference type="KEGG" id="tim:GMBLW1_21820"/>
<accession>A0A6C2YJM8</accession>
<organism evidence="1">
    <name type="scientific">Tuwongella immobilis</name>
    <dbReference type="NCBI Taxonomy" id="692036"/>
    <lineage>
        <taxon>Bacteria</taxon>
        <taxon>Pseudomonadati</taxon>
        <taxon>Planctomycetota</taxon>
        <taxon>Planctomycetia</taxon>
        <taxon>Gemmatales</taxon>
        <taxon>Gemmataceae</taxon>
        <taxon>Tuwongella</taxon>
    </lineage>
</organism>
<dbReference type="Proteomes" id="UP000464378">
    <property type="component" value="Chromosome"/>
</dbReference>
<reference evidence="1" key="1">
    <citation type="submission" date="2019-04" db="EMBL/GenBank/DDBJ databases">
        <authorList>
            <consortium name="Science for Life Laboratories"/>
        </authorList>
    </citation>
    <scope>NUCLEOTIDE SEQUENCE</scope>
    <source>
        <strain evidence="1">MBLW1</strain>
    </source>
</reference>
<protein>
    <submittedName>
        <fullName evidence="1">Preprotein translocase subunit</fullName>
    </submittedName>
</protein>
<dbReference type="AlphaFoldDB" id="A0A6C2YJM8"/>
<dbReference type="Gene3D" id="6.20.20.10">
    <property type="match status" value="1"/>
</dbReference>
<keyword evidence="2" id="KW-1185">Reference proteome</keyword>
<dbReference type="EMBL" id="LR593887">
    <property type="protein sequence ID" value="VTR99421.1"/>
    <property type="molecule type" value="Genomic_DNA"/>
</dbReference>
<proteinExistence type="predicted"/>
<gene>
    <name evidence="1" type="ORF">GMBLW1_21820</name>
</gene>
<name>A0A6C2YJM8_9BACT</name>
<evidence type="ECO:0000313" key="1">
    <source>
        <dbReference type="EMBL" id="VIP01778.1"/>
    </source>
</evidence>
<dbReference type="InParanoid" id="A0A6C2YJM8"/>
<dbReference type="EMBL" id="LR586016">
    <property type="protein sequence ID" value="VIP01778.1"/>
    <property type="molecule type" value="Genomic_DNA"/>
</dbReference>
<sequence>MSIVPGIILNDIVGLPIGIGDVLLVPARFDFCADVEGTTEYCAGSFGPDLPRLRSLFNCYDLHDETVLHYWLRARIPSAFHLRPATGGNQGRHDLLEFPFLAVVHSRSTATLTALPFICADGYRGPGLIFPKTGFDTSAKQRVAAAFWGVLLESPEDIAPFEEWVYDDESGLQKVYCGRDLLCICDLQEWDENRGRYDPHLAAFAGELFACPDCGGSGVEDVLTFREDCATCDGQGQVSW</sequence>
<evidence type="ECO:0000313" key="2">
    <source>
        <dbReference type="Proteomes" id="UP000464378"/>
    </source>
</evidence>